<name>A0A1G1Y0G3_9BACT</name>
<evidence type="ECO:0000256" key="2">
    <source>
        <dbReference type="RuleBase" id="RU004447"/>
    </source>
</evidence>
<feature type="domain" description="Peptidase M16 N-terminal" evidence="3">
    <location>
        <begin position="19"/>
        <end position="144"/>
    </location>
</feature>
<dbReference type="STRING" id="1797533.A2731_00195"/>
<evidence type="ECO:0008006" key="7">
    <source>
        <dbReference type="Google" id="ProtNLM"/>
    </source>
</evidence>
<reference evidence="5 6" key="1">
    <citation type="journal article" date="2016" name="Nat. Commun.">
        <title>Thousands of microbial genomes shed light on interconnected biogeochemical processes in an aquifer system.</title>
        <authorList>
            <person name="Anantharaman K."/>
            <person name="Brown C.T."/>
            <person name="Hug L.A."/>
            <person name="Sharon I."/>
            <person name="Castelle C.J."/>
            <person name="Probst A.J."/>
            <person name="Thomas B.C."/>
            <person name="Singh A."/>
            <person name="Wilkins M.J."/>
            <person name="Karaoz U."/>
            <person name="Brodie E.L."/>
            <person name="Williams K.H."/>
            <person name="Hubbard S.S."/>
            <person name="Banfield J.F."/>
        </authorList>
    </citation>
    <scope>NUCLEOTIDE SEQUENCE [LARGE SCALE GENOMIC DNA]</scope>
</reference>
<dbReference type="EMBL" id="MHIC01000019">
    <property type="protein sequence ID" value="OGY45047.1"/>
    <property type="molecule type" value="Genomic_DNA"/>
</dbReference>
<evidence type="ECO:0000313" key="5">
    <source>
        <dbReference type="EMBL" id="OGY45047.1"/>
    </source>
</evidence>
<accession>A0A1G1Y0G3</accession>
<comment type="caution">
    <text evidence="5">The sequence shown here is derived from an EMBL/GenBank/DDBJ whole genome shotgun (WGS) entry which is preliminary data.</text>
</comment>
<comment type="similarity">
    <text evidence="1 2">Belongs to the peptidase M16 family.</text>
</comment>
<dbReference type="PROSITE" id="PS00143">
    <property type="entry name" value="INSULINASE"/>
    <property type="match status" value="1"/>
</dbReference>
<dbReference type="GO" id="GO:0006508">
    <property type="term" value="P:proteolysis"/>
    <property type="evidence" value="ECO:0007669"/>
    <property type="project" value="InterPro"/>
</dbReference>
<evidence type="ECO:0000256" key="1">
    <source>
        <dbReference type="ARBA" id="ARBA00007261"/>
    </source>
</evidence>
<dbReference type="Pfam" id="PF05193">
    <property type="entry name" value="Peptidase_M16_C"/>
    <property type="match status" value="1"/>
</dbReference>
<dbReference type="GO" id="GO:0046872">
    <property type="term" value="F:metal ion binding"/>
    <property type="evidence" value="ECO:0007669"/>
    <property type="project" value="InterPro"/>
</dbReference>
<organism evidence="5 6">
    <name type="scientific">Candidatus Buchananbacteria bacterium RIFCSPHIGHO2_01_FULL_39_8</name>
    <dbReference type="NCBI Taxonomy" id="1797533"/>
    <lineage>
        <taxon>Bacteria</taxon>
        <taxon>Candidatus Buchananiibacteriota</taxon>
    </lineage>
</organism>
<dbReference type="PANTHER" id="PTHR11851:SF49">
    <property type="entry name" value="MITOCHONDRIAL-PROCESSING PEPTIDASE SUBUNIT ALPHA"/>
    <property type="match status" value="1"/>
</dbReference>
<dbReference type="AlphaFoldDB" id="A0A1G1Y0G3"/>
<dbReference type="InterPro" id="IPR011249">
    <property type="entry name" value="Metalloenz_LuxS/M16"/>
</dbReference>
<gene>
    <name evidence="5" type="ORF">A2731_00195</name>
</gene>
<dbReference type="PANTHER" id="PTHR11851">
    <property type="entry name" value="METALLOPROTEASE"/>
    <property type="match status" value="1"/>
</dbReference>
<dbReference type="Gene3D" id="3.30.830.10">
    <property type="entry name" value="Metalloenzyme, LuxS/M16 peptidase-like"/>
    <property type="match status" value="2"/>
</dbReference>
<dbReference type="Proteomes" id="UP000176241">
    <property type="component" value="Unassembled WGS sequence"/>
</dbReference>
<dbReference type="InterPro" id="IPR050361">
    <property type="entry name" value="MPP/UQCRC_Complex"/>
</dbReference>
<evidence type="ECO:0000259" key="3">
    <source>
        <dbReference type="Pfam" id="PF00675"/>
    </source>
</evidence>
<dbReference type="InterPro" id="IPR001431">
    <property type="entry name" value="Pept_M16_Zn_BS"/>
</dbReference>
<feature type="domain" description="Peptidase M16 C-terminal" evidence="4">
    <location>
        <begin position="166"/>
        <end position="341"/>
    </location>
</feature>
<dbReference type="Pfam" id="PF00675">
    <property type="entry name" value="Peptidase_M16"/>
    <property type="match status" value="1"/>
</dbReference>
<dbReference type="InterPro" id="IPR007863">
    <property type="entry name" value="Peptidase_M16_C"/>
</dbReference>
<proteinExistence type="inferred from homology"/>
<dbReference type="InterPro" id="IPR011765">
    <property type="entry name" value="Pept_M16_N"/>
</dbReference>
<sequence length="423" mass="48350">MYQKLKLKNGLKLILAPLHETKAVTVLVLLPVGSRYETKNINGTSHFIEHLMFKGTKKRPTSLDITKELDSVGAEYNAFTSKDHTGYYIKIAADKIELAFDLLSDMIFNSVFDPKEIEKERGVIIEEINMYEDNPLIYVEALFEQTVFAPHELSWLISGSKKVIRNVSRQAILGYKNKFYHPSNVILTVAGNFDKKKVLTLSQKYFNQTKKSIKKSEFKRIKINQAKPRVNLLFKNTEQVQLCLGFPSYSLGDRKIFTLYLMAVILGGNMSSRLFTVIREQHSLAYYIKAGVSPYQDTGTLVVQAGLDKKRINQAISLILTELQKIKDDGVEKKELQNAKEFLKGKLVLDLEDSENVADWYGKQELLLKKIYTPEERFKKVMAVGQSQIKKVAQEILKQQKLNLALIGPFKNKNDFGKLLKLQ</sequence>
<dbReference type="SUPFAM" id="SSF63411">
    <property type="entry name" value="LuxS/MPP-like metallohydrolase"/>
    <property type="match status" value="2"/>
</dbReference>
<evidence type="ECO:0000313" key="6">
    <source>
        <dbReference type="Proteomes" id="UP000176241"/>
    </source>
</evidence>
<evidence type="ECO:0000259" key="4">
    <source>
        <dbReference type="Pfam" id="PF05193"/>
    </source>
</evidence>
<dbReference type="GO" id="GO:0004222">
    <property type="term" value="F:metalloendopeptidase activity"/>
    <property type="evidence" value="ECO:0007669"/>
    <property type="project" value="InterPro"/>
</dbReference>
<protein>
    <recommendedName>
        <fullName evidence="7">Peptidase M16</fullName>
    </recommendedName>
</protein>